<dbReference type="Proteomes" id="UP001202328">
    <property type="component" value="Unassembled WGS sequence"/>
</dbReference>
<dbReference type="AlphaFoldDB" id="A0AAD4XHN1"/>
<evidence type="ECO:0000313" key="2">
    <source>
        <dbReference type="EMBL" id="KAI3915001.1"/>
    </source>
</evidence>
<organism evidence="2 3">
    <name type="scientific">Papaver atlanticum</name>
    <dbReference type="NCBI Taxonomy" id="357466"/>
    <lineage>
        <taxon>Eukaryota</taxon>
        <taxon>Viridiplantae</taxon>
        <taxon>Streptophyta</taxon>
        <taxon>Embryophyta</taxon>
        <taxon>Tracheophyta</taxon>
        <taxon>Spermatophyta</taxon>
        <taxon>Magnoliopsida</taxon>
        <taxon>Ranunculales</taxon>
        <taxon>Papaveraceae</taxon>
        <taxon>Papaveroideae</taxon>
        <taxon>Papaver</taxon>
    </lineage>
</organism>
<proteinExistence type="predicted"/>
<name>A0AAD4XHN1_9MAGN</name>
<gene>
    <name evidence="2" type="ORF">MKW98_020548</name>
</gene>
<evidence type="ECO:0000256" key="1">
    <source>
        <dbReference type="SAM" id="MobiDB-lite"/>
    </source>
</evidence>
<feature type="non-terminal residue" evidence="2">
    <location>
        <position position="81"/>
    </location>
</feature>
<accession>A0AAD4XHN1</accession>
<comment type="caution">
    <text evidence="2">The sequence shown here is derived from an EMBL/GenBank/DDBJ whole genome shotgun (WGS) entry which is preliminary data.</text>
</comment>
<dbReference type="EMBL" id="JAJJMB010009213">
    <property type="protein sequence ID" value="KAI3915001.1"/>
    <property type="molecule type" value="Genomic_DNA"/>
</dbReference>
<protein>
    <submittedName>
        <fullName evidence="2">Uncharacterized protein</fullName>
    </submittedName>
</protein>
<keyword evidence="3" id="KW-1185">Reference proteome</keyword>
<reference evidence="2" key="1">
    <citation type="submission" date="2022-04" db="EMBL/GenBank/DDBJ databases">
        <title>A functionally conserved STORR gene fusion in Papaver species that diverged 16.8 million years ago.</title>
        <authorList>
            <person name="Catania T."/>
        </authorList>
    </citation>
    <scope>NUCLEOTIDE SEQUENCE</scope>
    <source>
        <strain evidence="2">S-188037</strain>
    </source>
</reference>
<sequence length="81" mass="8882">MEDELLRYFPTKGGYVVGKSNRAEHPNIETLPDYNPGEDLDFLPLFNPKKVSSQSSQGKSSQLSSDDDPGVGNVVPIDDEV</sequence>
<evidence type="ECO:0000313" key="3">
    <source>
        <dbReference type="Proteomes" id="UP001202328"/>
    </source>
</evidence>
<feature type="region of interest" description="Disordered" evidence="1">
    <location>
        <begin position="25"/>
        <end position="81"/>
    </location>
</feature>
<feature type="compositionally biased region" description="Low complexity" evidence="1">
    <location>
        <begin position="49"/>
        <end position="64"/>
    </location>
</feature>